<organism evidence="7">
    <name type="scientific">Spironucleus salmonicida</name>
    <dbReference type="NCBI Taxonomy" id="348837"/>
    <lineage>
        <taxon>Eukaryota</taxon>
        <taxon>Metamonada</taxon>
        <taxon>Diplomonadida</taxon>
        <taxon>Hexamitidae</taxon>
        <taxon>Hexamitinae</taxon>
        <taxon>Spironucleus</taxon>
    </lineage>
</organism>
<sequence>MTSELGILYSPTDSSLQNKFDHIIIGSGLGGLICAAKLALNGKKVIVLEQHFQAGGCATTFKRGKDVYEVALHEMDLGDKKTDGKHRIFKELGIDKTQPLCHLTQSGIQQIKRITILYLMVQIMQEII</sequence>
<dbReference type="PANTHER" id="PTHR46091:SF3">
    <property type="entry name" value="AMINE OXIDASE DOMAIN-CONTAINING PROTEIN"/>
    <property type="match status" value="1"/>
</dbReference>
<dbReference type="Gene3D" id="3.50.50.60">
    <property type="entry name" value="FAD/NAD(P)-binding domain"/>
    <property type="match status" value="1"/>
</dbReference>
<evidence type="ECO:0000256" key="6">
    <source>
        <dbReference type="ARBA" id="ARBA00023027"/>
    </source>
</evidence>
<keyword evidence="4" id="KW-0274">FAD</keyword>
<dbReference type="InterPro" id="IPR052206">
    <property type="entry name" value="Retinol_saturase"/>
</dbReference>
<dbReference type="Pfam" id="PF13450">
    <property type="entry name" value="NAD_binding_8"/>
    <property type="match status" value="1"/>
</dbReference>
<dbReference type="AlphaFoldDB" id="V6LUE5"/>
<dbReference type="InterPro" id="IPR036188">
    <property type="entry name" value="FAD/NAD-bd_sf"/>
</dbReference>
<accession>V6LUE5</accession>
<reference evidence="7" key="1">
    <citation type="journal article" date="2014" name="PLoS Genet.">
        <title>The Genome of Spironucleus salmonicida Highlights a Fish Pathogen Adapted to Fluctuating Environments.</title>
        <authorList>
            <person name="Xu F."/>
            <person name="Jerlstrom-Hultqvist J."/>
            <person name="Einarsson E."/>
            <person name="Astvaldsson A."/>
            <person name="Svard S.G."/>
            <person name="Andersson J.O."/>
        </authorList>
    </citation>
    <scope>NUCLEOTIDE SEQUENCE</scope>
</reference>
<evidence type="ECO:0000256" key="1">
    <source>
        <dbReference type="ARBA" id="ARBA00005855"/>
    </source>
</evidence>
<evidence type="ECO:0000256" key="2">
    <source>
        <dbReference type="ARBA" id="ARBA00022630"/>
    </source>
</evidence>
<gene>
    <name evidence="7" type="ORF">SS50377_12034</name>
</gene>
<evidence type="ECO:0000256" key="5">
    <source>
        <dbReference type="ARBA" id="ARBA00022857"/>
    </source>
</evidence>
<comment type="similarity">
    <text evidence="1">Belongs to the carotenoid/retinoid oxidoreductase family. CrtISO subfamily.</text>
</comment>
<evidence type="ECO:0000256" key="4">
    <source>
        <dbReference type="ARBA" id="ARBA00022827"/>
    </source>
</evidence>
<protein>
    <submittedName>
        <fullName evidence="7">FAD binding domain-containing protein</fullName>
    </submittedName>
</protein>
<evidence type="ECO:0000313" key="7">
    <source>
        <dbReference type="EMBL" id="EST47883.1"/>
    </source>
</evidence>
<keyword evidence="3" id="KW-0732">Signal</keyword>
<proteinExistence type="inferred from homology"/>
<dbReference type="VEuPathDB" id="GiardiaDB:SS50377_22213"/>
<keyword evidence="2" id="KW-0285">Flavoprotein</keyword>
<dbReference type="PANTHER" id="PTHR46091">
    <property type="entry name" value="BLR7054 PROTEIN"/>
    <property type="match status" value="1"/>
</dbReference>
<evidence type="ECO:0000256" key="3">
    <source>
        <dbReference type="ARBA" id="ARBA00022729"/>
    </source>
</evidence>
<name>V6LUE5_9EUKA</name>
<dbReference type="EMBL" id="KI546024">
    <property type="protein sequence ID" value="EST47883.1"/>
    <property type="molecule type" value="Genomic_DNA"/>
</dbReference>
<keyword evidence="6" id="KW-0520">NAD</keyword>
<keyword evidence="5" id="KW-0521">NADP</keyword>
<dbReference type="SUPFAM" id="SSF51905">
    <property type="entry name" value="FAD/NAD(P)-binding domain"/>
    <property type="match status" value="1"/>
</dbReference>